<evidence type="ECO:0000259" key="2">
    <source>
        <dbReference type="Pfam" id="PF18160"/>
    </source>
</evidence>
<accession>A0AAF0C8I4</accession>
<keyword evidence="1" id="KW-0472">Membrane</keyword>
<dbReference type="EMBL" id="CP059733">
    <property type="protein sequence ID" value="WDE04783.1"/>
    <property type="molecule type" value="Genomic_DNA"/>
</dbReference>
<sequence>MSLPDSIWWTRKARIQTEKRLLANAFQAQVILLWYSLFAVFVSVYYLKFNATSEYSGVAWVVFSVMVLIISSFTSALSFKERAALIKECYETLSGIYQRAIKTPADKNIETEYGQVLSVCENHTDKDFHKAICLEYLSHSTPNGVSGGLTKIPTRYIWFMFLIHCFYRIMFLFFMYSLPIIIFVTLEKL</sequence>
<organism evidence="3 4">
    <name type="scientific">Thalassomonas viridans</name>
    <dbReference type="NCBI Taxonomy" id="137584"/>
    <lineage>
        <taxon>Bacteria</taxon>
        <taxon>Pseudomonadati</taxon>
        <taxon>Pseudomonadota</taxon>
        <taxon>Gammaproteobacteria</taxon>
        <taxon>Alteromonadales</taxon>
        <taxon>Colwelliaceae</taxon>
        <taxon>Thalassomonas</taxon>
    </lineage>
</organism>
<reference evidence="3 4" key="2">
    <citation type="journal article" date="2022" name="Mar. Drugs">
        <title>Bioassay-Guided Fractionation Leads to the Detection of Cholic Acid Generated by the Rare Thalassomonas sp.</title>
        <authorList>
            <person name="Pheiffer F."/>
            <person name="Schneider Y.K."/>
            <person name="Hansen E.H."/>
            <person name="Andersen J.H."/>
            <person name="Isaksson J."/>
            <person name="Busche T."/>
            <person name="R C."/>
            <person name="Kalinowski J."/>
            <person name="Zyl L.V."/>
            <person name="Trindade M."/>
        </authorList>
    </citation>
    <scope>NUCLEOTIDE SEQUENCE [LARGE SCALE GENOMIC DNA]</scope>
    <source>
        <strain evidence="3 4">XOM25</strain>
    </source>
</reference>
<evidence type="ECO:0000313" key="4">
    <source>
        <dbReference type="Proteomes" id="UP000032352"/>
    </source>
</evidence>
<keyword evidence="4" id="KW-1185">Reference proteome</keyword>
<dbReference type="RefSeq" id="WP_044839607.1">
    <property type="nucleotide sequence ID" value="NZ_CP059733.1"/>
</dbReference>
<feature type="transmembrane region" description="Helical" evidence="1">
    <location>
        <begin position="58"/>
        <end position="79"/>
    </location>
</feature>
<evidence type="ECO:0000313" key="3">
    <source>
        <dbReference type="EMBL" id="WDE04783.1"/>
    </source>
</evidence>
<name>A0AAF0C8I4_9GAMM</name>
<dbReference type="KEGG" id="tvd:SG34_026300"/>
<reference evidence="3 4" key="1">
    <citation type="journal article" date="2015" name="Genome Announc.">
        <title>Draft Genome Sequences of Marine Isolates of Thalassomonas viridans and Thalassomonas actiniarum.</title>
        <authorList>
            <person name="Olonade I."/>
            <person name="van Zyl L.J."/>
            <person name="Trindade M."/>
        </authorList>
    </citation>
    <scope>NUCLEOTIDE SEQUENCE [LARGE SCALE GENOMIC DNA]</scope>
    <source>
        <strain evidence="3 4">XOM25</strain>
    </source>
</reference>
<evidence type="ECO:0000256" key="1">
    <source>
        <dbReference type="SAM" id="Phobius"/>
    </source>
</evidence>
<feature type="domain" description="SMODS and SLOG-associating 2TM effector" evidence="2">
    <location>
        <begin position="2"/>
        <end position="173"/>
    </location>
</feature>
<dbReference type="NCBIfam" id="NF033631">
    <property type="entry name" value="SLATT_5"/>
    <property type="match status" value="1"/>
</dbReference>
<protein>
    <submittedName>
        <fullName evidence="3">SLATT domain-containing protein</fullName>
    </submittedName>
</protein>
<keyword evidence="1" id="KW-0812">Transmembrane</keyword>
<feature type="transmembrane region" description="Helical" evidence="1">
    <location>
        <begin position="21"/>
        <end position="46"/>
    </location>
</feature>
<dbReference type="Pfam" id="PF18160">
    <property type="entry name" value="SLATT_5"/>
    <property type="match status" value="1"/>
</dbReference>
<dbReference type="AlphaFoldDB" id="A0AAF0C8I4"/>
<dbReference type="InterPro" id="IPR041115">
    <property type="entry name" value="SLATT_5"/>
</dbReference>
<feature type="transmembrane region" description="Helical" evidence="1">
    <location>
        <begin position="165"/>
        <end position="186"/>
    </location>
</feature>
<keyword evidence="1" id="KW-1133">Transmembrane helix</keyword>
<gene>
    <name evidence="3" type="ORF">SG34_026300</name>
</gene>
<dbReference type="Proteomes" id="UP000032352">
    <property type="component" value="Chromosome"/>
</dbReference>
<proteinExistence type="predicted"/>